<evidence type="ECO:0008006" key="4">
    <source>
        <dbReference type="Google" id="ProtNLM"/>
    </source>
</evidence>
<dbReference type="RefSeq" id="WP_099392333.1">
    <property type="nucleotide sequence ID" value="NZ_PDYF01000025.1"/>
</dbReference>
<organism evidence="2 3">
    <name type="scientific">Pseudobutyrivibrio ruminis</name>
    <dbReference type="NCBI Taxonomy" id="46206"/>
    <lineage>
        <taxon>Bacteria</taxon>
        <taxon>Bacillati</taxon>
        <taxon>Bacillota</taxon>
        <taxon>Clostridia</taxon>
        <taxon>Lachnospirales</taxon>
        <taxon>Lachnospiraceae</taxon>
        <taxon>Pseudobutyrivibrio</taxon>
    </lineage>
</organism>
<comment type="caution">
    <text evidence="2">The sequence shown here is derived from an EMBL/GenBank/DDBJ whole genome shotgun (WGS) entry which is preliminary data.</text>
</comment>
<evidence type="ECO:0000313" key="2">
    <source>
        <dbReference type="EMBL" id="PHU34383.1"/>
    </source>
</evidence>
<gene>
    <name evidence="2" type="ORF">CSX01_10340</name>
</gene>
<accession>A0A2G3DU14</accession>
<proteinExistence type="predicted"/>
<name>A0A2G3DU14_9FIRM</name>
<keyword evidence="1" id="KW-0812">Transmembrane</keyword>
<keyword evidence="1" id="KW-0472">Membrane</keyword>
<dbReference type="Proteomes" id="UP000225889">
    <property type="component" value="Unassembled WGS sequence"/>
</dbReference>
<protein>
    <recommendedName>
        <fullName evidence="4">SGNH/GDSL hydrolase family protein</fullName>
    </recommendedName>
</protein>
<reference evidence="2 3" key="2">
    <citation type="submission" date="2017-10" db="EMBL/GenBank/DDBJ databases">
        <authorList>
            <person name="Banno H."/>
            <person name="Chua N.-H."/>
        </authorList>
    </citation>
    <scope>NUCLEOTIDE SEQUENCE [LARGE SCALE GENOMIC DNA]</scope>
    <source>
        <strain evidence="2 3">JK626</strain>
    </source>
</reference>
<sequence>MGRVMTKIFKAIVFICILSIVLYTINEAMIPKTNHNTATWGATDRYNQFYEMEENSIDVLFLGSSVVANAISPQEIYDDYGIRSYNLASSGQSIFFNYFWLKEALKTQSPKVVVLDTKFMFPVYPDSALNAPEGTYRECSNCMHWSSDKVEMINEICKYDKEQDKLSYFLTNLMYHDRWTELAEIDINGDLTEGDKLKGQSIITAYSDAVYDAFVPNGSTEKAETVPVMDEYLEKIVNLCKDNGIQLVLVTYPDTMTDATNNRMNEIAQKYGLPYYNFCLAEHYYAIGAELPRENVIEHENVWGAVKMSRYMGSILQKEYGVPAVPDEQWASTSYYYHHILSTADLPHIEQFDQYLATLAGDDQYVTFVSVKDDSVRFITDKQIALLNQLGLKAPFKDMFRYSYSALIDPIEGNIEEVSGDEQMTISGSLDDGQLIYEVLSGGTDAGVACSIMVNGQEYAVNGVGFNFVVYDRVTQKVVDSVCFYTNEYGEYCKRQI</sequence>
<dbReference type="EMBL" id="PDYF01000025">
    <property type="protein sequence ID" value="PHU34383.1"/>
    <property type="molecule type" value="Genomic_DNA"/>
</dbReference>
<keyword evidence="1" id="KW-1133">Transmembrane helix</keyword>
<reference evidence="2 3" key="1">
    <citation type="submission" date="2017-10" db="EMBL/GenBank/DDBJ databases">
        <title>Resolving the taxonomy of Roseburia spp., Eubacterium rectale and Agathobacter spp. through phylogenomic analysis.</title>
        <authorList>
            <person name="Sheridan P.O."/>
            <person name="Walker A.W."/>
            <person name="Duncan S.H."/>
            <person name="Scott K.P."/>
            <person name="Toole P.W.O."/>
            <person name="Luis P."/>
            <person name="Flint H.J."/>
        </authorList>
    </citation>
    <scope>NUCLEOTIDE SEQUENCE [LARGE SCALE GENOMIC DNA]</scope>
    <source>
        <strain evidence="2 3">JK626</strain>
    </source>
</reference>
<feature type="transmembrane region" description="Helical" evidence="1">
    <location>
        <begin position="7"/>
        <end position="25"/>
    </location>
</feature>
<dbReference type="AlphaFoldDB" id="A0A2G3DU14"/>
<evidence type="ECO:0000313" key="3">
    <source>
        <dbReference type="Proteomes" id="UP000225889"/>
    </source>
</evidence>
<evidence type="ECO:0000256" key="1">
    <source>
        <dbReference type="SAM" id="Phobius"/>
    </source>
</evidence>
<dbReference type="SUPFAM" id="SSF52266">
    <property type="entry name" value="SGNH hydrolase"/>
    <property type="match status" value="1"/>
</dbReference>